<name>A0A5C6LZ61_9BACT</name>
<gene>
    <name evidence="1" type="ORF">FEF09_01975</name>
</gene>
<dbReference type="Proteomes" id="UP000318815">
    <property type="component" value="Unassembled WGS sequence"/>
</dbReference>
<sequence length="329" mass="36950">MIFVSVLTDFNMTPKEREEALARLAAVDVASMTGKHIASTAKLDNLQGLMRVMTVLKVPPTQAENVYGQMVNRLKDAELTVNFSVDKFYNNTSQATRLLNAFETPQRPGYMTERKLAEERLFDYSNAKGKLGMKDNEKSVIDRIKKFGSQLTGNNPSFASGMRPRYAAVNFKNSRHGAAGDYGASFMVLKDHVKLNCTLLDRDSFNYRQDAQAADKLANYAHPDRIILNMRDNTLKALYKAATGNHIAGADVVGLLDYVEAQIHSPILFNRDVKRMYVSNVSMSDGGKRDARPYREYLRNSGGSLVYRCSLFNVWCLFGQHIGSAQYIR</sequence>
<evidence type="ECO:0000313" key="2">
    <source>
        <dbReference type="Proteomes" id="UP000318815"/>
    </source>
</evidence>
<dbReference type="OrthoDB" id="635547at2"/>
<dbReference type="AlphaFoldDB" id="A0A5C6LZ61"/>
<keyword evidence="2" id="KW-1185">Reference proteome</keyword>
<protein>
    <submittedName>
        <fullName evidence="1">DUF3626 domain-containing protein</fullName>
    </submittedName>
</protein>
<reference evidence="1 2" key="1">
    <citation type="submission" date="2019-08" db="EMBL/GenBank/DDBJ databases">
        <title>Whole genome sequencing of chitin degrading bacteria Chitinophaga pinensis YS16.</title>
        <authorList>
            <person name="Singh R.P."/>
            <person name="Manchanda G."/>
            <person name="Maurya I.K."/>
            <person name="Joshi N.K."/>
            <person name="Srivastava A.K."/>
        </authorList>
    </citation>
    <scope>NUCLEOTIDE SEQUENCE [LARGE SCALE GENOMIC DNA]</scope>
    <source>
        <strain evidence="1 2">YS-16</strain>
    </source>
</reference>
<accession>A0A5C6LZ61</accession>
<evidence type="ECO:0000313" key="1">
    <source>
        <dbReference type="EMBL" id="TWW01928.1"/>
    </source>
</evidence>
<comment type="caution">
    <text evidence="1">The sequence shown here is derived from an EMBL/GenBank/DDBJ whole genome shotgun (WGS) entry which is preliminary data.</text>
</comment>
<proteinExistence type="predicted"/>
<organism evidence="1 2">
    <name type="scientific">Chitinophaga pinensis</name>
    <dbReference type="NCBI Taxonomy" id="79329"/>
    <lineage>
        <taxon>Bacteria</taxon>
        <taxon>Pseudomonadati</taxon>
        <taxon>Bacteroidota</taxon>
        <taxon>Chitinophagia</taxon>
        <taxon>Chitinophagales</taxon>
        <taxon>Chitinophagaceae</taxon>
        <taxon>Chitinophaga</taxon>
    </lineage>
</organism>
<dbReference type="EMBL" id="VOHS01000002">
    <property type="protein sequence ID" value="TWW01928.1"/>
    <property type="molecule type" value="Genomic_DNA"/>
</dbReference>